<sequence>MTISFKGAHFPKDVILHAVFFYLRYGVSYRDLEEIMAERGVDLDHATLNRWVSRYAGLIAEAARYRKRPADRSWRMDETYVKVKGEWVYLYRAIDKHGKTLDFTLSERRNKAAATKFFARALEVNGLPRKIVIDKSGANTAGIKANNKMLKSFGCPIPIEMVRRKYLNNIIEQDHRFIKRRIRLMLGFKSFAAASSALAGIELVNMIRKGQFTTGLCPFQQFIQLAG</sequence>
<dbReference type="GO" id="GO:0003677">
    <property type="term" value="F:DNA binding"/>
    <property type="evidence" value="ECO:0007669"/>
    <property type="project" value="UniProtKB-KW"/>
</dbReference>
<dbReference type="GO" id="GO:0030598">
    <property type="term" value="F:rRNA N-glycosylase activity"/>
    <property type="evidence" value="ECO:0007669"/>
    <property type="project" value="InterPro"/>
</dbReference>
<evidence type="ECO:0000313" key="7">
    <source>
        <dbReference type="Proteomes" id="UP000051260"/>
    </source>
</evidence>
<dbReference type="EMBL" id="CYUD01000005">
    <property type="protein sequence ID" value="CUJ98593.1"/>
    <property type="molecule type" value="Genomic_DNA"/>
</dbReference>
<dbReference type="InterPro" id="IPR036397">
    <property type="entry name" value="RNaseH_sf"/>
</dbReference>
<dbReference type="OrthoDB" id="4315389at2"/>
<dbReference type="Pfam" id="PF13610">
    <property type="entry name" value="DDE_Tnp_IS240"/>
    <property type="match status" value="1"/>
</dbReference>
<dbReference type="GO" id="GO:0017148">
    <property type="term" value="P:negative regulation of translation"/>
    <property type="evidence" value="ECO:0007669"/>
    <property type="project" value="InterPro"/>
</dbReference>
<dbReference type="InterPro" id="IPR001584">
    <property type="entry name" value="Integrase_cat-core"/>
</dbReference>
<dbReference type="Gene3D" id="3.30.420.10">
    <property type="entry name" value="Ribonuclease H-like superfamily/Ribonuclease H"/>
    <property type="match status" value="1"/>
</dbReference>
<dbReference type="STRING" id="1715692.RUE5091_01942"/>
<evidence type="ECO:0000313" key="6">
    <source>
        <dbReference type="EMBL" id="CUJ98593.1"/>
    </source>
</evidence>
<accession>A0A0P1I8T7</accession>
<protein>
    <submittedName>
        <fullName evidence="6">Integrase core domain protein</fullName>
    </submittedName>
</protein>
<reference evidence="7" key="1">
    <citation type="submission" date="2015-09" db="EMBL/GenBank/DDBJ databases">
        <authorList>
            <person name="Rodrigo-Torres L."/>
            <person name="Arahal D.R."/>
        </authorList>
    </citation>
    <scope>NUCLEOTIDE SEQUENCE [LARGE SCALE GENOMIC DNA]</scope>
    <source>
        <strain evidence="7">CECT 5091</strain>
    </source>
</reference>
<feature type="domain" description="Integrase catalytic" evidence="5">
    <location>
        <begin position="65"/>
        <end position="226"/>
    </location>
</feature>
<dbReference type="Proteomes" id="UP000051260">
    <property type="component" value="Unassembled WGS sequence"/>
</dbReference>
<evidence type="ECO:0000256" key="3">
    <source>
        <dbReference type="ARBA" id="ARBA00023125"/>
    </source>
</evidence>
<dbReference type="SUPFAM" id="SSF56371">
    <property type="entry name" value="Ribosome inactivating proteins (RIP)"/>
    <property type="match status" value="1"/>
</dbReference>
<evidence type="ECO:0000256" key="1">
    <source>
        <dbReference type="ARBA" id="ARBA00002286"/>
    </source>
</evidence>
<dbReference type="SUPFAM" id="SSF53098">
    <property type="entry name" value="Ribonuclease H-like"/>
    <property type="match status" value="1"/>
</dbReference>
<evidence type="ECO:0000256" key="4">
    <source>
        <dbReference type="ARBA" id="ARBA00023172"/>
    </source>
</evidence>
<dbReference type="AlphaFoldDB" id="A0A0P1I8T7"/>
<comment type="function">
    <text evidence="1">Involved in the transposition of the insertion sequence.</text>
</comment>
<dbReference type="InterPro" id="IPR036041">
    <property type="entry name" value="Ribosome-inact_prot_sf"/>
</dbReference>
<gene>
    <name evidence="6" type="ORF">RUE5091_01942</name>
</gene>
<dbReference type="PROSITE" id="PS50994">
    <property type="entry name" value="INTEGRASE"/>
    <property type="match status" value="1"/>
</dbReference>
<dbReference type="GO" id="GO:0006310">
    <property type="term" value="P:DNA recombination"/>
    <property type="evidence" value="ECO:0007669"/>
    <property type="project" value="UniProtKB-KW"/>
</dbReference>
<proteinExistence type="predicted"/>
<dbReference type="GO" id="GO:0015074">
    <property type="term" value="P:DNA integration"/>
    <property type="evidence" value="ECO:0007669"/>
    <property type="project" value="InterPro"/>
</dbReference>
<name>A0A0P1I8T7_9RHOB</name>
<dbReference type="InterPro" id="IPR047930">
    <property type="entry name" value="Transpos_IS6"/>
</dbReference>
<keyword evidence="3" id="KW-0238">DNA-binding</keyword>
<organism evidence="6 7">
    <name type="scientific">Ruegeria denitrificans</name>
    <dbReference type="NCBI Taxonomy" id="1715692"/>
    <lineage>
        <taxon>Bacteria</taxon>
        <taxon>Pseudomonadati</taxon>
        <taxon>Pseudomonadota</taxon>
        <taxon>Alphaproteobacteria</taxon>
        <taxon>Rhodobacterales</taxon>
        <taxon>Roseobacteraceae</taxon>
        <taxon>Ruegeria</taxon>
    </lineage>
</organism>
<evidence type="ECO:0000256" key="2">
    <source>
        <dbReference type="ARBA" id="ARBA00022578"/>
    </source>
</evidence>
<evidence type="ECO:0000259" key="5">
    <source>
        <dbReference type="PROSITE" id="PS50994"/>
    </source>
</evidence>
<dbReference type="NCBIfam" id="NF033587">
    <property type="entry name" value="transpos_IS6"/>
    <property type="match status" value="1"/>
</dbReference>
<dbReference type="PANTHER" id="PTHR35528">
    <property type="entry name" value="BLL1675 PROTEIN"/>
    <property type="match status" value="1"/>
</dbReference>
<keyword evidence="4" id="KW-0233">DNA recombination</keyword>
<dbReference type="InterPro" id="IPR052183">
    <property type="entry name" value="IS_Transposase"/>
</dbReference>
<keyword evidence="7" id="KW-1185">Reference proteome</keyword>
<dbReference type="RefSeq" id="WP_058281656.1">
    <property type="nucleotide sequence ID" value="NZ_CYUD01000005.1"/>
</dbReference>
<dbReference type="InterPro" id="IPR012337">
    <property type="entry name" value="RNaseH-like_sf"/>
</dbReference>
<dbReference type="InterPro" id="IPR032874">
    <property type="entry name" value="DDE_dom"/>
</dbReference>
<keyword evidence="2" id="KW-0815">Transposition</keyword>
<dbReference type="PANTHER" id="PTHR35528:SF3">
    <property type="entry name" value="BLL1675 PROTEIN"/>
    <property type="match status" value="1"/>
</dbReference>
<dbReference type="GO" id="GO:0032196">
    <property type="term" value="P:transposition"/>
    <property type="evidence" value="ECO:0007669"/>
    <property type="project" value="UniProtKB-KW"/>
</dbReference>